<evidence type="ECO:0000256" key="1">
    <source>
        <dbReference type="ARBA" id="ARBA00023015"/>
    </source>
</evidence>
<comment type="caution">
    <text evidence="4">The sequence shown here is derived from an EMBL/GenBank/DDBJ whole genome shotgun (WGS) entry which is preliminary data.</text>
</comment>
<proteinExistence type="predicted"/>
<dbReference type="PANTHER" id="PTHR47893">
    <property type="entry name" value="REGULATORY PROTEIN PCHR"/>
    <property type="match status" value="1"/>
</dbReference>
<dbReference type="InterPro" id="IPR053142">
    <property type="entry name" value="PchR_regulatory_protein"/>
</dbReference>
<dbReference type="InterPro" id="IPR009057">
    <property type="entry name" value="Homeodomain-like_sf"/>
</dbReference>
<evidence type="ECO:0000313" key="5">
    <source>
        <dbReference type="Proteomes" id="UP000291286"/>
    </source>
</evidence>
<keyword evidence="1" id="KW-0805">Transcription regulation</keyword>
<evidence type="ECO:0000256" key="2">
    <source>
        <dbReference type="ARBA" id="ARBA00023163"/>
    </source>
</evidence>
<dbReference type="EMBL" id="SHMB01000003">
    <property type="protein sequence ID" value="TAA29835.1"/>
    <property type="molecule type" value="Genomic_DNA"/>
</dbReference>
<dbReference type="InterPro" id="IPR018060">
    <property type="entry name" value="HTH_AraC"/>
</dbReference>
<dbReference type="Pfam" id="PF12833">
    <property type="entry name" value="HTH_18"/>
    <property type="match status" value="1"/>
</dbReference>
<keyword evidence="2" id="KW-0804">Transcription</keyword>
<dbReference type="Proteomes" id="UP000291286">
    <property type="component" value="Unassembled WGS sequence"/>
</dbReference>
<dbReference type="PANTHER" id="PTHR47893:SF1">
    <property type="entry name" value="REGULATORY PROTEIN PCHR"/>
    <property type="match status" value="1"/>
</dbReference>
<dbReference type="SMART" id="SM00342">
    <property type="entry name" value="HTH_ARAC"/>
    <property type="match status" value="1"/>
</dbReference>
<protein>
    <submittedName>
        <fullName evidence="4">AraC family transcriptional regulator</fullName>
    </submittedName>
</protein>
<dbReference type="GO" id="GO:0003700">
    <property type="term" value="F:DNA-binding transcription factor activity"/>
    <property type="evidence" value="ECO:0007669"/>
    <property type="project" value="InterPro"/>
</dbReference>
<dbReference type="PROSITE" id="PS01124">
    <property type="entry name" value="HTH_ARAC_FAMILY_2"/>
    <property type="match status" value="1"/>
</dbReference>
<dbReference type="GO" id="GO:0043565">
    <property type="term" value="F:sequence-specific DNA binding"/>
    <property type="evidence" value="ECO:0007669"/>
    <property type="project" value="InterPro"/>
</dbReference>
<feature type="domain" description="HTH araC/xylS-type" evidence="3">
    <location>
        <begin position="230"/>
        <end position="328"/>
    </location>
</feature>
<dbReference type="AlphaFoldDB" id="A0A4Q8LIP7"/>
<dbReference type="Gene3D" id="1.10.10.60">
    <property type="entry name" value="Homeodomain-like"/>
    <property type="match status" value="1"/>
</dbReference>
<dbReference type="SUPFAM" id="SSF46689">
    <property type="entry name" value="Homeodomain-like"/>
    <property type="match status" value="1"/>
</dbReference>
<accession>A0A4Q8LIP7</accession>
<gene>
    <name evidence="4" type="ORF">EA661_09850</name>
</gene>
<sequence length="333" mass="36892">METGLWDTQERFTAERVLRRAAELALHVVPVETSAHAMKTPFSSGRLLMHEVQPGLVVTASDMTHFKNPSTLLESDPALCCSVLLAGRPDRMRIDRHDYVSKCLERPVLIGYGRRVRVERPEIEAPYRSCDAGFMLKPAFFDRFGEDVADDGLCLLREFARADYRATTLARSPRLLGIAGSILACPYNGDLGRLFLESSALALVVEVAALIGQERTRVPGMAKRRYDQIALARAILDARMASPPSTLELARQVGVNVTTLQAEFKRVYGTTLFGHVREQRLLMARVLLQESGQGAAEIGRRVGFSSPAAFATAYRRRFGHPPMTARRGLPPAQ</sequence>
<dbReference type="RefSeq" id="WP_130518219.1">
    <property type="nucleotide sequence ID" value="NZ_SHMA01000002.1"/>
</dbReference>
<name>A0A4Q8LIP7_9GAMM</name>
<organism evidence="4 5">
    <name type="scientific">Pseudoxanthomonas winnipegensis</name>
    <dbReference type="NCBI Taxonomy" id="2480810"/>
    <lineage>
        <taxon>Bacteria</taxon>
        <taxon>Pseudomonadati</taxon>
        <taxon>Pseudomonadota</taxon>
        <taxon>Gammaproteobacteria</taxon>
        <taxon>Lysobacterales</taxon>
        <taxon>Lysobacteraceae</taxon>
        <taxon>Pseudoxanthomonas</taxon>
    </lineage>
</organism>
<evidence type="ECO:0000259" key="3">
    <source>
        <dbReference type="PROSITE" id="PS01124"/>
    </source>
</evidence>
<reference evidence="4 5" key="1">
    <citation type="submission" date="2019-02" db="EMBL/GenBank/DDBJ databases">
        <title>WGS of Pseudoxanthomonas species novum from clinical isolates.</title>
        <authorList>
            <person name="Bernier A.-M."/>
            <person name="Bernard K."/>
            <person name="Vachon A."/>
        </authorList>
    </citation>
    <scope>NUCLEOTIDE SEQUENCE [LARGE SCALE GENOMIC DNA]</scope>
    <source>
        <strain evidence="4 5">NML171202</strain>
    </source>
</reference>
<evidence type="ECO:0000313" key="4">
    <source>
        <dbReference type="EMBL" id="TAA29835.1"/>
    </source>
</evidence>